<keyword evidence="2" id="KW-1185">Reference proteome</keyword>
<protein>
    <submittedName>
        <fullName evidence="1">Uncharacterized protein</fullName>
    </submittedName>
</protein>
<organism evidence="1 2">
    <name type="scientific">Nephila pilipes</name>
    <name type="common">Giant wood spider</name>
    <name type="synonym">Nephila maculata</name>
    <dbReference type="NCBI Taxonomy" id="299642"/>
    <lineage>
        <taxon>Eukaryota</taxon>
        <taxon>Metazoa</taxon>
        <taxon>Ecdysozoa</taxon>
        <taxon>Arthropoda</taxon>
        <taxon>Chelicerata</taxon>
        <taxon>Arachnida</taxon>
        <taxon>Araneae</taxon>
        <taxon>Araneomorphae</taxon>
        <taxon>Entelegynae</taxon>
        <taxon>Araneoidea</taxon>
        <taxon>Nephilidae</taxon>
        <taxon>Nephila</taxon>
    </lineage>
</organism>
<proteinExistence type="predicted"/>
<evidence type="ECO:0000313" key="1">
    <source>
        <dbReference type="EMBL" id="GFT58350.1"/>
    </source>
</evidence>
<comment type="caution">
    <text evidence="1">The sequence shown here is derived from an EMBL/GenBank/DDBJ whole genome shotgun (WGS) entry which is preliminary data.</text>
</comment>
<dbReference type="EMBL" id="BMAW01018423">
    <property type="protein sequence ID" value="GFT58350.1"/>
    <property type="molecule type" value="Genomic_DNA"/>
</dbReference>
<gene>
    <name evidence="1" type="ORF">NPIL_578991</name>
</gene>
<reference evidence="1" key="1">
    <citation type="submission" date="2020-08" db="EMBL/GenBank/DDBJ databases">
        <title>Multicomponent nature underlies the extraordinary mechanical properties of spider dragline silk.</title>
        <authorList>
            <person name="Kono N."/>
            <person name="Nakamura H."/>
            <person name="Mori M."/>
            <person name="Yoshida Y."/>
            <person name="Ohtoshi R."/>
            <person name="Malay A.D."/>
            <person name="Moran D.A.P."/>
            <person name="Tomita M."/>
            <person name="Numata K."/>
            <person name="Arakawa K."/>
        </authorList>
    </citation>
    <scope>NUCLEOTIDE SEQUENCE</scope>
</reference>
<evidence type="ECO:0000313" key="2">
    <source>
        <dbReference type="Proteomes" id="UP000887013"/>
    </source>
</evidence>
<sequence>MVSLHEFPMPCGSVACGGGWAFFLAIVPQLKSKAPKILYIWESRLIPSFDSLGKPRPRIFPIVCDPVLMITADSTISASNASGVPLVLIVFG</sequence>
<accession>A0A8X6P994</accession>
<dbReference type="Proteomes" id="UP000887013">
    <property type="component" value="Unassembled WGS sequence"/>
</dbReference>
<name>A0A8X6P994_NEPPI</name>
<dbReference type="AlphaFoldDB" id="A0A8X6P994"/>